<feature type="transmembrane region" description="Helical" evidence="1">
    <location>
        <begin position="12"/>
        <end position="33"/>
    </location>
</feature>
<reference evidence="3" key="1">
    <citation type="journal article" date="2019" name="Int. J. Syst. Evol. Microbiol.">
        <title>The Global Catalogue of Microorganisms (GCM) 10K type strain sequencing project: providing services to taxonomists for standard genome sequencing and annotation.</title>
        <authorList>
            <consortium name="The Broad Institute Genomics Platform"/>
            <consortium name="The Broad Institute Genome Sequencing Center for Infectious Disease"/>
            <person name="Wu L."/>
            <person name="Ma J."/>
        </authorList>
    </citation>
    <scope>NUCLEOTIDE SEQUENCE [LARGE SCALE GENOMIC DNA]</scope>
    <source>
        <strain evidence="3">JCM 8201</strain>
    </source>
</reference>
<dbReference type="RefSeq" id="WP_344451057.1">
    <property type="nucleotide sequence ID" value="NZ_BAAATZ010000012.1"/>
</dbReference>
<gene>
    <name evidence="2" type="ORF">GCM10010439_30810</name>
</gene>
<dbReference type="EMBL" id="BAAATZ010000012">
    <property type="protein sequence ID" value="GAA2726852.1"/>
    <property type="molecule type" value="Genomic_DNA"/>
</dbReference>
<dbReference type="Proteomes" id="UP001501842">
    <property type="component" value="Unassembled WGS sequence"/>
</dbReference>
<keyword evidence="3" id="KW-1185">Reference proteome</keyword>
<evidence type="ECO:0000256" key="1">
    <source>
        <dbReference type="SAM" id="Phobius"/>
    </source>
</evidence>
<proteinExistence type="predicted"/>
<sequence length="92" mass="10163">MIEDGASFPSDLMILPLLFVVTFLAVTAVFVVWRRLTGRRRAGFGPAKRRPMGVPTAVARLRAAGLDPDALLGPWLLEARQGRDRESTPEFN</sequence>
<keyword evidence="1" id="KW-0812">Transmembrane</keyword>
<protein>
    <submittedName>
        <fullName evidence="2">Uncharacterized protein</fullName>
    </submittedName>
</protein>
<keyword evidence="1" id="KW-0472">Membrane</keyword>
<name>A0ABP6GNJ7_9ACTN</name>
<comment type="caution">
    <text evidence="2">The sequence shown here is derived from an EMBL/GenBank/DDBJ whole genome shotgun (WGS) entry which is preliminary data.</text>
</comment>
<accession>A0ABP6GNJ7</accession>
<keyword evidence="1" id="KW-1133">Transmembrane helix</keyword>
<evidence type="ECO:0000313" key="2">
    <source>
        <dbReference type="EMBL" id="GAA2726852.1"/>
    </source>
</evidence>
<evidence type="ECO:0000313" key="3">
    <source>
        <dbReference type="Proteomes" id="UP001501842"/>
    </source>
</evidence>
<organism evidence="2 3">
    <name type="scientific">Actinocorallia aurantiaca</name>
    <dbReference type="NCBI Taxonomy" id="46204"/>
    <lineage>
        <taxon>Bacteria</taxon>
        <taxon>Bacillati</taxon>
        <taxon>Actinomycetota</taxon>
        <taxon>Actinomycetes</taxon>
        <taxon>Streptosporangiales</taxon>
        <taxon>Thermomonosporaceae</taxon>
        <taxon>Actinocorallia</taxon>
    </lineage>
</organism>